<name>A0A1V9EIS3_9BACT</name>
<dbReference type="InterPro" id="IPR032821">
    <property type="entry name" value="PKS_assoc"/>
</dbReference>
<dbReference type="SUPFAM" id="SSF53901">
    <property type="entry name" value="Thiolase-like"/>
    <property type="match status" value="1"/>
</dbReference>
<dbReference type="InterPro" id="IPR009081">
    <property type="entry name" value="PP-bd_ACP"/>
</dbReference>
<dbReference type="SUPFAM" id="SSF47336">
    <property type="entry name" value="ACP-like"/>
    <property type="match status" value="1"/>
</dbReference>
<dbReference type="InterPro" id="IPR006162">
    <property type="entry name" value="Ppantetheine_attach_site"/>
</dbReference>
<evidence type="ECO:0000256" key="1">
    <source>
        <dbReference type="ARBA" id="ARBA00001957"/>
    </source>
</evidence>
<reference evidence="8" key="1">
    <citation type="submission" date="2016-04" db="EMBL/GenBank/DDBJ databases">
        <authorList>
            <person name="Chen L."/>
            <person name="Zhuang W."/>
            <person name="Wang G."/>
        </authorList>
    </citation>
    <scope>NUCLEOTIDE SEQUENCE [LARGE SCALE GENOMIC DNA]</scope>
    <source>
        <strain evidence="8">208</strain>
    </source>
</reference>
<dbReference type="PROSITE" id="PS50075">
    <property type="entry name" value="CARRIER"/>
    <property type="match status" value="1"/>
</dbReference>
<dbReference type="RefSeq" id="WP_081171146.1">
    <property type="nucleotide sequence ID" value="NZ_LWBP01000252.1"/>
</dbReference>
<dbReference type="FunFam" id="1.10.1200.10:FF:000005">
    <property type="entry name" value="Nonribosomal peptide synthetase 1"/>
    <property type="match status" value="1"/>
</dbReference>
<dbReference type="InterPro" id="IPR014043">
    <property type="entry name" value="Acyl_transferase_dom"/>
</dbReference>
<dbReference type="InterPro" id="IPR050091">
    <property type="entry name" value="PKS_NRPS_Biosynth_Enz"/>
</dbReference>
<dbReference type="Pfam" id="PF16197">
    <property type="entry name" value="KAsynt_C_assoc"/>
    <property type="match status" value="1"/>
</dbReference>
<dbReference type="Pfam" id="PF00109">
    <property type="entry name" value="ketoacyl-synt"/>
    <property type="match status" value="1"/>
</dbReference>
<dbReference type="Gene3D" id="3.40.366.10">
    <property type="entry name" value="Malonyl-Coenzyme A Acyl Carrier Protein, domain 2"/>
    <property type="match status" value="1"/>
</dbReference>
<keyword evidence="4" id="KW-0808">Transferase</keyword>
<dbReference type="GO" id="GO:0006633">
    <property type="term" value="P:fatty acid biosynthetic process"/>
    <property type="evidence" value="ECO:0007669"/>
    <property type="project" value="InterPro"/>
</dbReference>
<evidence type="ECO:0000259" key="6">
    <source>
        <dbReference type="PROSITE" id="PS52004"/>
    </source>
</evidence>
<dbReference type="AlphaFoldDB" id="A0A1V9EIS3"/>
<keyword evidence="3" id="KW-0597">Phosphoprotein</keyword>
<feature type="domain" description="Carrier" evidence="5">
    <location>
        <begin position="940"/>
        <end position="1015"/>
    </location>
</feature>
<dbReference type="PROSITE" id="PS52004">
    <property type="entry name" value="KS3_2"/>
    <property type="match status" value="1"/>
</dbReference>
<dbReference type="PANTHER" id="PTHR43775:SF51">
    <property type="entry name" value="INACTIVE PHENOLPHTHIOCEROL SYNTHESIS POLYKETIDE SYNTHASE TYPE I PKS1-RELATED"/>
    <property type="match status" value="1"/>
</dbReference>
<dbReference type="SMART" id="SM00825">
    <property type="entry name" value="PKS_KS"/>
    <property type="match status" value="1"/>
</dbReference>
<organism evidence="7 8">
    <name type="scientific">Niastella populi</name>
    <dbReference type="NCBI Taxonomy" id="550983"/>
    <lineage>
        <taxon>Bacteria</taxon>
        <taxon>Pseudomonadati</taxon>
        <taxon>Bacteroidota</taxon>
        <taxon>Chitinophagia</taxon>
        <taxon>Chitinophagales</taxon>
        <taxon>Chitinophagaceae</taxon>
        <taxon>Niastella</taxon>
    </lineage>
</organism>
<dbReference type="InterPro" id="IPR016039">
    <property type="entry name" value="Thiolase-like"/>
</dbReference>
<comment type="caution">
    <text evidence="7">The sequence shown here is derived from an EMBL/GenBank/DDBJ whole genome shotgun (WGS) entry which is preliminary data.</text>
</comment>
<evidence type="ECO:0000256" key="4">
    <source>
        <dbReference type="ARBA" id="ARBA00022679"/>
    </source>
</evidence>
<evidence type="ECO:0000313" key="7">
    <source>
        <dbReference type="EMBL" id="OQP46030.1"/>
    </source>
</evidence>
<sequence length="1035" mass="114616">MNNINDRSIKKDIAIIGVSGIFPKAKNIMDFWKNLVEGNEVIHFYDDAGLEKAGVSKDLIRNPKFVNTSCLLEEPGSFDFSFFGYTKEEAALMDPQTRILHEQAWKCLEDAGYNPHNYSRKIGSIFSASDNINWRNYVALSETLNVNPFFIKHISNVNSVSRLISYSLSLKGPSYFVDTACSSSLVAVHIACRSLLMKECTMALAGGVSIGSSTGIGYMHEEGSILSKDGHCKAFDQDSSGTVMGEGAGVVVLKRLADALSDRDHIYGVIRSTSVNNDGSLKVGYTAPSIIGQYDCIDAALKIAGVNPKDISYIEAHGTGTKLGDAVEVEALNKAFNHDTSHQCYIGSLKTNFGHMDAAAGVAGLIKTALSLEKKMLPPSLHFNAANPAVNFKSGPFSVNARLTEWKSDKPRLAGVSSFGIGGTNAHAILEEPPLAQPGSVPTVYQLLPFSAKTQSSLKRLGDSLKDFLKENQKVDMADLSFTLKTGRESHKFRNFIIVKDAQEAIEQLDTTDVPKTFKDGKPGGIVFMFSGQGSQYYGMGRQVYSQYPYFKAIIDEGLILLKKETGIDYKGILGYNDGKGSERDQINDTRHTQPLMFLLEYAFAKFLLKLGVQPTQMIGHSLGEYVAACISEVFTFEEGVRLVVKRARLMSEVERGAMLSVQLSAEEAIGVIPPDIAVAAINTENSCVISGSFAGIKSVEDLLVSKEITCSRLHTLYAFHSSMMDSILDAYENELKKINFSYPKYSFISCTTGEPIKKEEAISPEYWVRHLRETVNFSKGLDFLLKEGNSTFVEIGSENTLVGFLRKNKNFYSGLVLASVLKHPTATKNDSYYLLNALGVLWSNGVSIDWDEYYSNESRNKVSAPTYSFDKIFFPARVDPMRRLFELYASGSIDKLGDEKFISQVDQSVNGETERYPEEVSAMILTDIDRPDIETMYAEAESETEKELAKLWKSFFGYEKIGVNDDFFDLGGDSLKAITLLKRVHKSFDIEISVGDFFVNRSIKKLAEEIDLALEVKKLNDRENRSPRSNQIRL</sequence>
<dbReference type="GO" id="GO:0004312">
    <property type="term" value="F:fatty acid synthase activity"/>
    <property type="evidence" value="ECO:0007669"/>
    <property type="project" value="TreeGrafter"/>
</dbReference>
<dbReference type="Pfam" id="PF00698">
    <property type="entry name" value="Acyl_transf_1"/>
    <property type="match status" value="1"/>
</dbReference>
<dbReference type="CDD" id="cd00833">
    <property type="entry name" value="PKS"/>
    <property type="match status" value="1"/>
</dbReference>
<gene>
    <name evidence="7" type="ORF">A4R26_32220</name>
</gene>
<dbReference type="GO" id="GO:0004315">
    <property type="term" value="F:3-oxoacyl-[acyl-carrier-protein] synthase activity"/>
    <property type="evidence" value="ECO:0007669"/>
    <property type="project" value="InterPro"/>
</dbReference>
<evidence type="ECO:0000256" key="3">
    <source>
        <dbReference type="ARBA" id="ARBA00022553"/>
    </source>
</evidence>
<dbReference type="SUPFAM" id="SSF55048">
    <property type="entry name" value="Probable ACP-binding domain of malonyl-CoA ACP transacylase"/>
    <property type="match status" value="1"/>
</dbReference>
<accession>A0A1V9EIS3</accession>
<dbReference type="InterPro" id="IPR020841">
    <property type="entry name" value="PKS_Beta-ketoAc_synthase_dom"/>
</dbReference>
<dbReference type="Gene3D" id="3.30.70.250">
    <property type="entry name" value="Malonyl-CoA ACP transacylase, ACP-binding"/>
    <property type="match status" value="1"/>
</dbReference>
<dbReference type="InterPro" id="IPR016036">
    <property type="entry name" value="Malonyl_transacylase_ACP-bd"/>
</dbReference>
<keyword evidence="8" id="KW-1185">Reference proteome</keyword>
<dbReference type="InterPro" id="IPR016035">
    <property type="entry name" value="Acyl_Trfase/lysoPLipase"/>
</dbReference>
<proteinExistence type="predicted"/>
<dbReference type="Pfam" id="PF02801">
    <property type="entry name" value="Ketoacyl-synt_C"/>
    <property type="match status" value="1"/>
</dbReference>
<evidence type="ECO:0000313" key="8">
    <source>
        <dbReference type="Proteomes" id="UP000192276"/>
    </source>
</evidence>
<dbReference type="PROSITE" id="PS00606">
    <property type="entry name" value="KS3_1"/>
    <property type="match status" value="1"/>
</dbReference>
<dbReference type="Pfam" id="PF00550">
    <property type="entry name" value="PP-binding"/>
    <property type="match status" value="1"/>
</dbReference>
<evidence type="ECO:0000256" key="2">
    <source>
        <dbReference type="ARBA" id="ARBA00022450"/>
    </source>
</evidence>
<evidence type="ECO:0000259" key="5">
    <source>
        <dbReference type="PROSITE" id="PS50075"/>
    </source>
</evidence>
<dbReference type="Proteomes" id="UP000192276">
    <property type="component" value="Unassembled WGS sequence"/>
</dbReference>
<dbReference type="EMBL" id="LWBP01000252">
    <property type="protein sequence ID" value="OQP46030.1"/>
    <property type="molecule type" value="Genomic_DNA"/>
</dbReference>
<protein>
    <submittedName>
        <fullName evidence="7">Uncharacterized protein</fullName>
    </submittedName>
</protein>
<dbReference type="Gene3D" id="1.10.1200.10">
    <property type="entry name" value="ACP-like"/>
    <property type="match status" value="1"/>
</dbReference>
<dbReference type="SUPFAM" id="SSF52151">
    <property type="entry name" value="FabD/lysophospholipase-like"/>
    <property type="match status" value="1"/>
</dbReference>
<dbReference type="Gene3D" id="3.30.70.3290">
    <property type="match status" value="1"/>
</dbReference>
<dbReference type="STRING" id="550983.A4R26_32220"/>
<comment type="cofactor">
    <cofactor evidence="1">
        <name>pantetheine 4'-phosphate</name>
        <dbReference type="ChEBI" id="CHEBI:47942"/>
    </cofactor>
</comment>
<dbReference type="PANTHER" id="PTHR43775">
    <property type="entry name" value="FATTY ACID SYNTHASE"/>
    <property type="match status" value="1"/>
</dbReference>
<dbReference type="InterPro" id="IPR014031">
    <property type="entry name" value="Ketoacyl_synth_C"/>
</dbReference>
<dbReference type="InterPro" id="IPR018201">
    <property type="entry name" value="Ketoacyl_synth_AS"/>
</dbReference>
<dbReference type="InterPro" id="IPR001227">
    <property type="entry name" value="Ac_transferase_dom_sf"/>
</dbReference>
<dbReference type="InterPro" id="IPR014030">
    <property type="entry name" value="Ketoacyl_synth_N"/>
</dbReference>
<dbReference type="PROSITE" id="PS00012">
    <property type="entry name" value="PHOSPHOPANTETHEINE"/>
    <property type="match status" value="1"/>
</dbReference>
<dbReference type="InterPro" id="IPR036736">
    <property type="entry name" value="ACP-like_sf"/>
</dbReference>
<dbReference type="SMART" id="SM00827">
    <property type="entry name" value="PKS_AT"/>
    <property type="match status" value="1"/>
</dbReference>
<keyword evidence="2" id="KW-0596">Phosphopantetheine</keyword>
<feature type="domain" description="Ketosynthase family 3 (KS3)" evidence="6">
    <location>
        <begin position="10"/>
        <end position="432"/>
    </location>
</feature>
<dbReference type="OrthoDB" id="9778690at2"/>
<dbReference type="Gene3D" id="3.40.47.10">
    <property type="match status" value="1"/>
</dbReference>